<reference evidence="1 2" key="1">
    <citation type="submission" date="2020-07" db="EMBL/GenBank/DDBJ databases">
        <title>Halophilic bacteria isolated from french cheeses.</title>
        <authorList>
            <person name="Kothe C.I."/>
            <person name="Farah-Kraiem B."/>
            <person name="Renault P."/>
            <person name="Dridi B."/>
        </authorList>
    </citation>
    <scope>NUCLEOTIDE SEQUENCE [LARGE SCALE GENOMIC DNA]</scope>
    <source>
        <strain evidence="1 2">FME14</strain>
    </source>
</reference>
<organism evidence="1 2">
    <name type="scientific">Pseudoalteromonas prydzensis</name>
    <dbReference type="NCBI Taxonomy" id="182141"/>
    <lineage>
        <taxon>Bacteria</taxon>
        <taxon>Pseudomonadati</taxon>
        <taxon>Pseudomonadota</taxon>
        <taxon>Gammaproteobacteria</taxon>
        <taxon>Alteromonadales</taxon>
        <taxon>Pseudoalteromonadaceae</taxon>
        <taxon>Pseudoalteromonas</taxon>
    </lineage>
</organism>
<protein>
    <recommendedName>
        <fullName evidence="3">Transposase DDE domain-containing protein</fullName>
    </recommendedName>
</protein>
<comment type="caution">
    <text evidence="1">The sequence shown here is derived from an EMBL/GenBank/DDBJ whole genome shotgun (WGS) entry which is preliminary data.</text>
</comment>
<keyword evidence="2" id="KW-1185">Reference proteome</keyword>
<evidence type="ECO:0008006" key="3">
    <source>
        <dbReference type="Google" id="ProtNLM"/>
    </source>
</evidence>
<dbReference type="RefSeq" id="WP_192542958.1">
    <property type="nucleotide sequence ID" value="NZ_RRZA01000091.1"/>
</dbReference>
<gene>
    <name evidence="1" type="ORF">EI167_19540</name>
</gene>
<evidence type="ECO:0000313" key="1">
    <source>
        <dbReference type="EMBL" id="MBE0459585.1"/>
    </source>
</evidence>
<proteinExistence type="predicted"/>
<accession>A0ABR9FS15</accession>
<dbReference type="EMBL" id="RRZA01000091">
    <property type="protein sequence ID" value="MBE0459585.1"/>
    <property type="molecule type" value="Genomic_DNA"/>
</dbReference>
<evidence type="ECO:0000313" key="2">
    <source>
        <dbReference type="Proteomes" id="UP000707245"/>
    </source>
</evidence>
<name>A0ABR9FS15_9GAMM</name>
<dbReference type="Proteomes" id="UP000707245">
    <property type="component" value="Unassembled WGS sequence"/>
</dbReference>
<sequence>MSEIDFERFGTVLACGLKILVSVVRLQNTSLYFALRAILRMLKIVPDNFLPPQYTIYIKALHENAGLFCFKRKLAQVKLAMYSVEFSNSPFTFHLSPFTFYLLPFTFNPTKPTLHRCFP</sequence>